<dbReference type="PROSITE" id="PS51935">
    <property type="entry name" value="NLPC_P60"/>
    <property type="match status" value="1"/>
</dbReference>
<keyword evidence="9" id="KW-1185">Reference proteome</keyword>
<feature type="domain" description="NlpC/P60" evidence="7">
    <location>
        <begin position="230"/>
        <end position="344"/>
    </location>
</feature>
<dbReference type="InterPro" id="IPR051794">
    <property type="entry name" value="PG_Endopeptidase_C40"/>
</dbReference>
<dbReference type="InterPro" id="IPR000064">
    <property type="entry name" value="NLP_P60_dom"/>
</dbReference>
<sequence length="344" mass="37619">MQTSHRLRLGAISVATALVIGLAPLPSAFGDPENLDTLIATMEQVSREAEAQAEQVKHLEQDLEAKEAEVADYERRVDEATKKADEAKENARRTQEEVDRIALAKYRGANVDPITSVASATSPQSAIDRTAYLQALARRTEHASKELEKAAAEASEAHSQASRAQAEAQFQLAQLRKERETLDEKRAELEQRTNEIRSRVDALEAEQRQRWENKNGPTFEFDPELINGENPAGVDAVKAALSKVGSPYSWGATGPDAFDCSGLMVWAYQQQGKSIPRTSQAQMGSGIPIPKDKLQPGDLIGYYPGATHVGMYIGDGKVVHAADYGIPVQVVSFDAMPFVGARRY</sequence>
<reference evidence="8 9" key="1">
    <citation type="submission" date="2014-08" db="EMBL/GenBank/DDBJ databases">
        <title>Complete genome sequence of Corynebacterium aquilae S-613T(T) (=DSM 44791(T)), isolated from the choana of a healthy golden eagle.</title>
        <authorList>
            <person name="Ruckert C."/>
            <person name="Albersmeier A."/>
            <person name="Winkler A."/>
            <person name="Kalinowski J."/>
        </authorList>
    </citation>
    <scope>NUCLEOTIDE SEQUENCE [LARGE SCALE GENOMIC DNA]</scope>
    <source>
        <strain evidence="8 9">S-613</strain>
    </source>
</reference>
<gene>
    <name evidence="8" type="ORF">CAQU_08585</name>
</gene>
<dbReference type="STRING" id="1431546.CAQU_08585"/>
<feature type="coiled-coil region" evidence="5">
    <location>
        <begin position="35"/>
        <end position="104"/>
    </location>
</feature>
<dbReference type="GO" id="GO:0006508">
    <property type="term" value="P:proteolysis"/>
    <property type="evidence" value="ECO:0007669"/>
    <property type="project" value="UniProtKB-KW"/>
</dbReference>
<dbReference type="AlphaFoldDB" id="A0A1L7CH00"/>
<keyword evidence="4" id="KW-0788">Thiol protease</keyword>
<dbReference type="KEGG" id="caqu:CAQU_08585"/>
<evidence type="ECO:0000259" key="7">
    <source>
        <dbReference type="PROSITE" id="PS51935"/>
    </source>
</evidence>
<evidence type="ECO:0000256" key="1">
    <source>
        <dbReference type="ARBA" id="ARBA00007074"/>
    </source>
</evidence>
<keyword evidence="3 8" id="KW-0378">Hydrolase</keyword>
<evidence type="ECO:0000313" key="9">
    <source>
        <dbReference type="Proteomes" id="UP000185478"/>
    </source>
</evidence>
<dbReference type="RefSeq" id="WP_075726858.1">
    <property type="nucleotide sequence ID" value="NZ_CP009245.1"/>
</dbReference>
<dbReference type="Gene3D" id="3.90.1720.10">
    <property type="entry name" value="endopeptidase domain like (from Nostoc punctiforme)"/>
    <property type="match status" value="1"/>
</dbReference>
<feature type="region of interest" description="Disordered" evidence="6">
    <location>
        <begin position="144"/>
        <end position="163"/>
    </location>
</feature>
<evidence type="ECO:0000313" key="8">
    <source>
        <dbReference type="EMBL" id="APT85116.1"/>
    </source>
</evidence>
<evidence type="ECO:0000256" key="5">
    <source>
        <dbReference type="SAM" id="Coils"/>
    </source>
</evidence>
<dbReference type="EMBL" id="CP009245">
    <property type="protein sequence ID" value="APT85116.1"/>
    <property type="molecule type" value="Genomic_DNA"/>
</dbReference>
<protein>
    <submittedName>
        <fullName evidence="8">Hydrolase</fullName>
    </submittedName>
</protein>
<organism evidence="8 9">
    <name type="scientific">Corynebacterium aquilae DSM 44791</name>
    <dbReference type="NCBI Taxonomy" id="1431546"/>
    <lineage>
        <taxon>Bacteria</taxon>
        <taxon>Bacillati</taxon>
        <taxon>Actinomycetota</taxon>
        <taxon>Actinomycetes</taxon>
        <taxon>Mycobacteriales</taxon>
        <taxon>Corynebacteriaceae</taxon>
        <taxon>Corynebacterium</taxon>
    </lineage>
</organism>
<proteinExistence type="inferred from homology"/>
<keyword evidence="2" id="KW-0645">Protease</keyword>
<evidence type="ECO:0000256" key="6">
    <source>
        <dbReference type="SAM" id="MobiDB-lite"/>
    </source>
</evidence>
<evidence type="ECO:0000256" key="4">
    <source>
        <dbReference type="ARBA" id="ARBA00022807"/>
    </source>
</evidence>
<dbReference type="InterPro" id="IPR038765">
    <property type="entry name" value="Papain-like_cys_pep_sf"/>
</dbReference>
<accession>A0A1L7CH00</accession>
<dbReference type="Pfam" id="PF00877">
    <property type="entry name" value="NLPC_P60"/>
    <property type="match status" value="1"/>
</dbReference>
<dbReference type="GO" id="GO:0008234">
    <property type="term" value="F:cysteine-type peptidase activity"/>
    <property type="evidence" value="ECO:0007669"/>
    <property type="project" value="UniProtKB-KW"/>
</dbReference>
<evidence type="ECO:0000256" key="3">
    <source>
        <dbReference type="ARBA" id="ARBA00022801"/>
    </source>
</evidence>
<dbReference type="Proteomes" id="UP000185478">
    <property type="component" value="Chromosome"/>
</dbReference>
<feature type="compositionally biased region" description="Low complexity" evidence="6">
    <location>
        <begin position="152"/>
        <end position="163"/>
    </location>
</feature>
<comment type="similarity">
    <text evidence="1">Belongs to the peptidase C40 family.</text>
</comment>
<dbReference type="PANTHER" id="PTHR47359">
    <property type="entry name" value="PEPTIDOGLYCAN DL-ENDOPEPTIDASE CWLO"/>
    <property type="match status" value="1"/>
</dbReference>
<dbReference type="PANTHER" id="PTHR47359:SF3">
    <property type="entry name" value="NLP_P60 DOMAIN-CONTAINING PROTEIN-RELATED"/>
    <property type="match status" value="1"/>
</dbReference>
<name>A0A1L7CH00_9CORY</name>
<dbReference type="SUPFAM" id="SSF54001">
    <property type="entry name" value="Cysteine proteinases"/>
    <property type="match status" value="1"/>
</dbReference>
<evidence type="ECO:0000256" key="2">
    <source>
        <dbReference type="ARBA" id="ARBA00022670"/>
    </source>
</evidence>
<keyword evidence="5" id="KW-0175">Coiled coil</keyword>